<comment type="caution">
    <text evidence="7">The sequence shown here is derived from an EMBL/GenBank/DDBJ whole genome shotgun (WGS) entry which is preliminary data.</text>
</comment>
<proteinExistence type="inferred from homology"/>
<protein>
    <submittedName>
        <fullName evidence="7">Aldehyde dehydrogenase family protein</fullName>
    </submittedName>
</protein>
<feature type="domain" description="Aldehyde dehydrogenase" evidence="6">
    <location>
        <begin position="13"/>
        <end position="470"/>
    </location>
</feature>
<dbReference type="PROSITE" id="PS00687">
    <property type="entry name" value="ALDEHYDE_DEHYDR_GLU"/>
    <property type="match status" value="1"/>
</dbReference>
<keyword evidence="3" id="KW-0558">Oxidation</keyword>
<reference evidence="7 8" key="1">
    <citation type="submission" date="2018-01" db="EMBL/GenBank/DDBJ databases">
        <title>The draft genome sequence of Cohaesibacter sp. H1304.</title>
        <authorList>
            <person name="Wang N.-N."/>
            <person name="Du Z.-J."/>
        </authorList>
    </citation>
    <scope>NUCLEOTIDE SEQUENCE [LARGE SCALE GENOMIC DNA]</scope>
    <source>
        <strain evidence="7 8">H1304</strain>
    </source>
</reference>
<dbReference type="SUPFAM" id="SSF53720">
    <property type="entry name" value="ALDH-like"/>
    <property type="match status" value="1"/>
</dbReference>
<organism evidence="7 8">
    <name type="scientific">Cohaesibacter celericrescens</name>
    <dbReference type="NCBI Taxonomy" id="2067669"/>
    <lineage>
        <taxon>Bacteria</taxon>
        <taxon>Pseudomonadati</taxon>
        <taxon>Pseudomonadota</taxon>
        <taxon>Alphaproteobacteria</taxon>
        <taxon>Hyphomicrobiales</taxon>
        <taxon>Cohaesibacteraceae</taxon>
    </lineage>
</organism>
<dbReference type="AlphaFoldDB" id="A0A2N5XPX3"/>
<evidence type="ECO:0000256" key="2">
    <source>
        <dbReference type="ARBA" id="ARBA00023002"/>
    </source>
</evidence>
<accession>A0A2N5XPX3</accession>
<evidence type="ECO:0000313" key="8">
    <source>
        <dbReference type="Proteomes" id="UP000234881"/>
    </source>
</evidence>
<dbReference type="EMBL" id="PKUQ01000026">
    <property type="protein sequence ID" value="PLW76576.1"/>
    <property type="molecule type" value="Genomic_DNA"/>
</dbReference>
<dbReference type="InterPro" id="IPR016161">
    <property type="entry name" value="Ald_DH/histidinol_DH"/>
</dbReference>
<evidence type="ECO:0000259" key="6">
    <source>
        <dbReference type="Pfam" id="PF00171"/>
    </source>
</evidence>
<evidence type="ECO:0000313" key="7">
    <source>
        <dbReference type="EMBL" id="PLW76576.1"/>
    </source>
</evidence>
<dbReference type="InterPro" id="IPR016163">
    <property type="entry name" value="Ald_DH_C"/>
</dbReference>
<dbReference type="PANTHER" id="PTHR42804:SF1">
    <property type="entry name" value="ALDEHYDE DEHYDROGENASE-RELATED"/>
    <property type="match status" value="1"/>
</dbReference>
<dbReference type="Gene3D" id="3.40.605.10">
    <property type="entry name" value="Aldehyde Dehydrogenase, Chain A, domain 1"/>
    <property type="match status" value="1"/>
</dbReference>
<dbReference type="GO" id="GO:0016620">
    <property type="term" value="F:oxidoreductase activity, acting on the aldehyde or oxo group of donors, NAD or NADP as acceptor"/>
    <property type="evidence" value="ECO:0007669"/>
    <property type="project" value="InterPro"/>
</dbReference>
<dbReference type="OrthoDB" id="9812625at2"/>
<evidence type="ECO:0000256" key="3">
    <source>
        <dbReference type="ARBA" id="ARBA00023097"/>
    </source>
</evidence>
<dbReference type="InterPro" id="IPR029510">
    <property type="entry name" value="Ald_DH_CS_GLU"/>
</dbReference>
<sequence length="474" mass="51238">MRNLNKFYIDGEWVTPHSNQSFPVLNPATEEQLGSIYLGNLSDVDRAVAAARRAFETYSQTSPEQRIALLERLLVLSEERREELAQAMTTEMGAPITMSRDVQADAAVGHLSGILEALKQQILRETLANGDVMVREPIGVCGLITPWNWPINQIALKVLPALATGCTCVLKPSEHTPLSAIVYTQMIHDAGFPAGVFNMLHGNGPTVGSGLSRHTGVDMISFTGSSRAGIAVSKDAADTVKRVTLELGGKSPNIVFADCDLPERVSASVLECMYNTGQSCDAPTRLIVERSCYDQVLNIAKTTAENIGIGDPAQEGDHIGPLFDRIQFERVQAMIDQGITEGATLLCGGLGRPEGFDHGWYVRPTIFADVDNAMVIARQEIFGPVLVIIPFDDEEDAIRIANDTPYGLAAYLQTSDENRAERVAGRLRAGSVHINGGGFNYGSPFGGFKQSGNGREGGVHGLEDYQEIKTLHLG</sequence>
<dbReference type="Gene3D" id="3.40.309.10">
    <property type="entry name" value="Aldehyde Dehydrogenase, Chain A, domain 2"/>
    <property type="match status" value="1"/>
</dbReference>
<dbReference type="InterPro" id="IPR016162">
    <property type="entry name" value="Ald_DH_N"/>
</dbReference>
<dbReference type="FunFam" id="3.40.605.10:FF:000007">
    <property type="entry name" value="NAD/NADP-dependent betaine aldehyde dehydrogenase"/>
    <property type="match status" value="1"/>
</dbReference>
<keyword evidence="8" id="KW-1185">Reference proteome</keyword>
<dbReference type="PANTHER" id="PTHR42804">
    <property type="entry name" value="ALDEHYDE DEHYDROGENASE"/>
    <property type="match status" value="1"/>
</dbReference>
<evidence type="ECO:0000256" key="4">
    <source>
        <dbReference type="PROSITE-ProRule" id="PRU10007"/>
    </source>
</evidence>
<feature type="active site" evidence="4">
    <location>
        <position position="246"/>
    </location>
</feature>
<keyword evidence="2 5" id="KW-0560">Oxidoreductase</keyword>
<dbReference type="RefSeq" id="WP_101534467.1">
    <property type="nucleotide sequence ID" value="NZ_PKUQ01000026.1"/>
</dbReference>
<evidence type="ECO:0000256" key="1">
    <source>
        <dbReference type="ARBA" id="ARBA00009986"/>
    </source>
</evidence>
<dbReference type="CDD" id="cd07138">
    <property type="entry name" value="ALDH_CddD_SSP0762"/>
    <property type="match status" value="1"/>
</dbReference>
<comment type="similarity">
    <text evidence="1 5">Belongs to the aldehyde dehydrogenase family.</text>
</comment>
<evidence type="ECO:0000256" key="5">
    <source>
        <dbReference type="RuleBase" id="RU003345"/>
    </source>
</evidence>
<dbReference type="Proteomes" id="UP000234881">
    <property type="component" value="Unassembled WGS sequence"/>
</dbReference>
<dbReference type="Pfam" id="PF00171">
    <property type="entry name" value="Aldedh"/>
    <property type="match status" value="1"/>
</dbReference>
<dbReference type="InterPro" id="IPR015590">
    <property type="entry name" value="Aldehyde_DH_dom"/>
</dbReference>
<name>A0A2N5XPX3_9HYPH</name>
<gene>
    <name evidence="7" type="ORF">C0081_13990</name>
</gene>
<dbReference type="FunFam" id="3.40.309.10:FF:000012">
    <property type="entry name" value="Betaine aldehyde dehydrogenase"/>
    <property type="match status" value="1"/>
</dbReference>